<evidence type="ECO:0000313" key="1">
    <source>
        <dbReference type="EMBL" id="CAB4139966.1"/>
    </source>
</evidence>
<accession>A0A6J5M4D9</accession>
<dbReference type="InterPro" id="IPR056209">
    <property type="entry name" value="SU10_adaptor"/>
</dbReference>
<protein>
    <submittedName>
        <fullName evidence="1">Uncharacterized protein</fullName>
    </submittedName>
</protein>
<proteinExistence type="predicted"/>
<reference evidence="1" key="1">
    <citation type="submission" date="2020-04" db="EMBL/GenBank/DDBJ databases">
        <authorList>
            <person name="Chiriac C."/>
            <person name="Salcher M."/>
            <person name="Ghai R."/>
            <person name="Kavagutti S V."/>
        </authorList>
    </citation>
    <scope>NUCLEOTIDE SEQUENCE</scope>
</reference>
<gene>
    <name evidence="1" type="ORF">UFOVP397_2</name>
</gene>
<dbReference type="EMBL" id="LR796371">
    <property type="protein sequence ID" value="CAB4139966.1"/>
    <property type="molecule type" value="Genomic_DNA"/>
</dbReference>
<sequence>MALASYADLKTSIAGWLNRRDLTAVIPDFIRLAEDDLNSKLRDRRMLSRVEATVEEQPIALPSDWIEAARVAPEGGAPLEPVTLERLQEVRHDRRLPLMLNAEATTGAPRFFAINGTVMEFWPVPASPVVLEMTYYARLPRLTDAAPSNWLLEQDAAIYLYGALVQSAPYLKDDQRVVVWAGLYKDRIDTRNAASRSAAFNGGALKRVRRGF</sequence>
<name>A0A6J5M4D9_9CAUD</name>
<dbReference type="Pfam" id="PF24175">
    <property type="entry name" value="SU10_adaptor"/>
    <property type="match status" value="1"/>
</dbReference>
<organism evidence="1">
    <name type="scientific">uncultured Caudovirales phage</name>
    <dbReference type="NCBI Taxonomy" id="2100421"/>
    <lineage>
        <taxon>Viruses</taxon>
        <taxon>Duplodnaviria</taxon>
        <taxon>Heunggongvirae</taxon>
        <taxon>Uroviricota</taxon>
        <taxon>Caudoviricetes</taxon>
        <taxon>Peduoviridae</taxon>
        <taxon>Maltschvirus</taxon>
        <taxon>Maltschvirus maltsch</taxon>
    </lineage>
</organism>